<evidence type="ECO:0000313" key="3">
    <source>
        <dbReference type="Proteomes" id="UP000662747"/>
    </source>
</evidence>
<keyword evidence="3" id="KW-1185">Reference proteome</keyword>
<proteinExistence type="predicted"/>
<gene>
    <name evidence="2" type="ORF">JY651_07630</name>
</gene>
<dbReference type="EMBL" id="CP071090">
    <property type="protein sequence ID" value="QSQ24803.1"/>
    <property type="molecule type" value="Genomic_DNA"/>
</dbReference>
<feature type="compositionally biased region" description="Basic and acidic residues" evidence="1">
    <location>
        <begin position="1"/>
        <end position="21"/>
    </location>
</feature>
<name>A0ABX7P2W6_9BACT</name>
<reference evidence="2 3" key="1">
    <citation type="submission" date="2021-02" db="EMBL/GenBank/DDBJ databases">
        <title>De Novo genome assembly of isolated myxobacteria.</title>
        <authorList>
            <person name="Stevens D.C."/>
        </authorList>
    </citation>
    <scope>NUCLEOTIDE SEQUENCE [LARGE SCALE GENOMIC DNA]</scope>
    <source>
        <strain evidence="3">SCPEA02</strain>
    </source>
</reference>
<feature type="region of interest" description="Disordered" evidence="1">
    <location>
        <begin position="1"/>
        <end position="32"/>
    </location>
</feature>
<evidence type="ECO:0000256" key="1">
    <source>
        <dbReference type="SAM" id="MobiDB-lite"/>
    </source>
</evidence>
<organism evidence="2 3">
    <name type="scientific">Pyxidicoccus parkwayensis</name>
    <dbReference type="NCBI Taxonomy" id="2813578"/>
    <lineage>
        <taxon>Bacteria</taxon>
        <taxon>Pseudomonadati</taxon>
        <taxon>Myxococcota</taxon>
        <taxon>Myxococcia</taxon>
        <taxon>Myxococcales</taxon>
        <taxon>Cystobacterineae</taxon>
        <taxon>Myxococcaceae</taxon>
        <taxon>Pyxidicoccus</taxon>
    </lineage>
</organism>
<sequence length="244" mass="24995">MEVTKLKTERPASESKPETDTSPKLTAVNATAESTATASTVAVVSLRLVNQSSVGAPQVVIVQGNAQGSSVIAWRVIEHLSPGWSHPFTYPLQTQVSVTDPWGNVSPALTVEPGQQVNVVMGTYGTELVLSSPPDSAPNVIGVVNDLSQGAIAVEVLKDGLAVARTSALYPQSHVVYELKPTISIGVASACTQGEPVGSASASEINTEISLKGIASADIVMSGGGGEGSSAQPFIFSLANVVMA</sequence>
<evidence type="ECO:0000313" key="2">
    <source>
        <dbReference type="EMBL" id="QSQ24803.1"/>
    </source>
</evidence>
<accession>A0ABX7P2W6</accession>
<dbReference type="Proteomes" id="UP000662747">
    <property type="component" value="Chromosome"/>
</dbReference>
<protein>
    <submittedName>
        <fullName evidence="2">Uncharacterized protein</fullName>
    </submittedName>
</protein>
<dbReference type="RefSeq" id="WP_206726364.1">
    <property type="nucleotide sequence ID" value="NZ_CP071090.1"/>
</dbReference>